<dbReference type="OrthoDB" id="1112100at2759"/>
<dbReference type="Pfam" id="PF03107">
    <property type="entry name" value="C1_2"/>
    <property type="match status" value="1"/>
</dbReference>
<dbReference type="Proteomes" id="UP000467841">
    <property type="component" value="Unassembled WGS sequence"/>
</dbReference>
<keyword evidence="4" id="KW-1185">Reference proteome</keyword>
<dbReference type="EMBL" id="CACVBM020001423">
    <property type="protein sequence ID" value="CAA7049668.1"/>
    <property type="molecule type" value="Genomic_DNA"/>
</dbReference>
<sequence length="153" mass="17478">MASASVLVSLPIHKHFMVPWNDMRRGDCCGRFESTTDGYYCKKCDFFVHKISGDGVSEYIQHPSHSLHTLQLLLSKPRHYCNLCGKKIVGLCYRCEICDFDVDLCCANNPPPPEVIDISETHPHKLTLLKEPREFACDAECGKQVWSRVFLQM</sequence>
<dbReference type="InterPro" id="IPR004146">
    <property type="entry name" value="DC1"/>
</dbReference>
<evidence type="ECO:0000313" key="3">
    <source>
        <dbReference type="EMBL" id="CAA7049668.1"/>
    </source>
</evidence>
<accession>A0A6D2K9C0</accession>
<proteinExistence type="predicted"/>
<dbReference type="SUPFAM" id="SSF57889">
    <property type="entry name" value="Cysteine-rich domain"/>
    <property type="match status" value="1"/>
</dbReference>
<evidence type="ECO:0000313" key="4">
    <source>
        <dbReference type="Proteomes" id="UP000467841"/>
    </source>
</evidence>
<protein>
    <recommendedName>
        <fullName evidence="2">DC1 domain-containing protein</fullName>
    </recommendedName>
</protein>
<gene>
    <name evidence="3" type="ORF">MERR_LOCUS36903</name>
</gene>
<evidence type="ECO:0000256" key="1">
    <source>
        <dbReference type="ARBA" id="ARBA00022737"/>
    </source>
</evidence>
<comment type="caution">
    <text evidence="3">The sequence shown here is derived from an EMBL/GenBank/DDBJ whole genome shotgun (WGS) entry which is preliminary data.</text>
</comment>
<name>A0A6D2K9C0_9BRAS</name>
<organism evidence="3 4">
    <name type="scientific">Microthlaspi erraticum</name>
    <dbReference type="NCBI Taxonomy" id="1685480"/>
    <lineage>
        <taxon>Eukaryota</taxon>
        <taxon>Viridiplantae</taxon>
        <taxon>Streptophyta</taxon>
        <taxon>Embryophyta</taxon>
        <taxon>Tracheophyta</taxon>
        <taxon>Spermatophyta</taxon>
        <taxon>Magnoliopsida</taxon>
        <taxon>eudicotyledons</taxon>
        <taxon>Gunneridae</taxon>
        <taxon>Pentapetalae</taxon>
        <taxon>rosids</taxon>
        <taxon>malvids</taxon>
        <taxon>Brassicales</taxon>
        <taxon>Brassicaceae</taxon>
        <taxon>Coluteocarpeae</taxon>
        <taxon>Microthlaspi</taxon>
    </lineage>
</organism>
<dbReference type="AlphaFoldDB" id="A0A6D2K9C0"/>
<feature type="domain" description="DC1" evidence="2">
    <location>
        <begin position="63"/>
        <end position="107"/>
    </location>
</feature>
<dbReference type="PANTHER" id="PTHR46288">
    <property type="entry name" value="PHORBOL-ESTER/DAG-TYPE DOMAIN-CONTAINING PROTEIN"/>
    <property type="match status" value="1"/>
</dbReference>
<reference evidence="3" key="1">
    <citation type="submission" date="2020-01" db="EMBL/GenBank/DDBJ databases">
        <authorList>
            <person name="Mishra B."/>
        </authorList>
    </citation>
    <scope>NUCLEOTIDE SEQUENCE [LARGE SCALE GENOMIC DNA]</scope>
</reference>
<dbReference type="InterPro" id="IPR046349">
    <property type="entry name" value="C1-like_sf"/>
</dbReference>
<keyword evidence="1" id="KW-0677">Repeat</keyword>
<dbReference type="PANTHER" id="PTHR46288:SF27">
    <property type="entry name" value="CYSTEINE_HISTIDINE-RICH C1 DOMAIN FAMILY PROTEIN"/>
    <property type="match status" value="1"/>
</dbReference>
<evidence type="ECO:0000259" key="2">
    <source>
        <dbReference type="Pfam" id="PF03107"/>
    </source>
</evidence>